<dbReference type="PANTHER" id="PTHR48079">
    <property type="entry name" value="PROTEIN YEEZ"/>
    <property type="match status" value="1"/>
</dbReference>
<reference evidence="2" key="1">
    <citation type="submission" date="2023-06" db="EMBL/GenBank/DDBJ databases">
        <title>Robiginitalea aurantiacus sp. nov. and Algoriphagus sediminis sp. nov., isolated from coastal sediment.</title>
        <authorList>
            <person name="Zhou Z.Y."/>
            <person name="An J."/>
            <person name="Jia Y.W."/>
            <person name="Du Z.J."/>
        </authorList>
    </citation>
    <scope>NUCLEOTIDE SEQUENCE</scope>
    <source>
        <strain evidence="2">C2-7</strain>
    </source>
</reference>
<dbReference type="RefSeq" id="WP_290000810.1">
    <property type="nucleotide sequence ID" value="NZ_JAUEPH010000005.1"/>
</dbReference>
<dbReference type="Gene3D" id="3.40.50.720">
    <property type="entry name" value="NAD(P)-binding Rossmann-like Domain"/>
    <property type="match status" value="1"/>
</dbReference>
<proteinExistence type="predicted"/>
<evidence type="ECO:0000313" key="3">
    <source>
        <dbReference type="Proteomes" id="UP001171916"/>
    </source>
</evidence>
<comment type="caution">
    <text evidence="2">The sequence shown here is derived from an EMBL/GenBank/DDBJ whole genome shotgun (WGS) entry which is preliminary data.</text>
</comment>
<evidence type="ECO:0000259" key="1">
    <source>
        <dbReference type="Pfam" id="PF01370"/>
    </source>
</evidence>
<organism evidence="2 3">
    <name type="scientific">Algoriphagus sediminis</name>
    <dbReference type="NCBI Taxonomy" id="3057113"/>
    <lineage>
        <taxon>Bacteria</taxon>
        <taxon>Pseudomonadati</taxon>
        <taxon>Bacteroidota</taxon>
        <taxon>Cytophagia</taxon>
        <taxon>Cytophagales</taxon>
        <taxon>Cyclobacteriaceae</taxon>
        <taxon>Algoriphagus</taxon>
    </lineage>
</organism>
<name>A0ABT7YEK7_9BACT</name>
<dbReference type="Proteomes" id="UP001171916">
    <property type="component" value="Unassembled WGS sequence"/>
</dbReference>
<accession>A0ABT7YEK7</accession>
<gene>
    <name evidence="2" type="ORF">QVH07_12445</name>
</gene>
<dbReference type="EMBL" id="JAUEPH010000005">
    <property type="protein sequence ID" value="MDN3204965.1"/>
    <property type="molecule type" value="Genomic_DNA"/>
</dbReference>
<dbReference type="InterPro" id="IPR051783">
    <property type="entry name" value="NAD(P)-dependent_oxidoreduct"/>
</dbReference>
<feature type="domain" description="NAD-dependent epimerase/dehydratase" evidence="1">
    <location>
        <begin position="8"/>
        <end position="137"/>
    </location>
</feature>
<dbReference type="InterPro" id="IPR001509">
    <property type="entry name" value="Epimerase_deHydtase"/>
</dbReference>
<dbReference type="SUPFAM" id="SSF51735">
    <property type="entry name" value="NAD(P)-binding Rossmann-fold domains"/>
    <property type="match status" value="1"/>
</dbReference>
<keyword evidence="3" id="KW-1185">Reference proteome</keyword>
<sequence length="274" mass="31396">MKKISIVGLGWLGKALAEKLSSEEYDVLGSTTTEEKAKSLSQEAYSVVTLKLAPHPTGKGFNKLFEVDTCVITIPPKTRSQSQEFYFQQLTFLKKLIDQSKVKRVIFISSSGVYPNEPREIPYDEEDEINPDNTGNPVILEAERIISERRLYELSIIRFGGLMGGGRILAKYFQGRENVDGEARVNYIHQTDAVNLCQWIIEQGHWEEVFNGVAPEHPNKKSIIEKNLKEFNFDPPKSYSELHHETFRLISSEKLIEMGFEFTYPDPLYFDYNS</sequence>
<dbReference type="Pfam" id="PF01370">
    <property type="entry name" value="Epimerase"/>
    <property type="match status" value="1"/>
</dbReference>
<evidence type="ECO:0000313" key="2">
    <source>
        <dbReference type="EMBL" id="MDN3204965.1"/>
    </source>
</evidence>
<dbReference type="InterPro" id="IPR036291">
    <property type="entry name" value="NAD(P)-bd_dom_sf"/>
</dbReference>
<protein>
    <submittedName>
        <fullName evidence="2">NAD-dependent epimerase/dehydratase family protein</fullName>
    </submittedName>
</protein>
<dbReference type="PANTHER" id="PTHR48079:SF6">
    <property type="entry name" value="NAD(P)-BINDING DOMAIN-CONTAINING PROTEIN-RELATED"/>
    <property type="match status" value="1"/>
</dbReference>